<dbReference type="AlphaFoldDB" id="A0A7W6J3K6"/>
<evidence type="ECO:0000313" key="7">
    <source>
        <dbReference type="Proteomes" id="UP000528286"/>
    </source>
</evidence>
<dbReference type="EMBL" id="JACIEZ010000002">
    <property type="protein sequence ID" value="MBB4064140.1"/>
    <property type="molecule type" value="Genomic_DNA"/>
</dbReference>
<evidence type="ECO:0000259" key="5">
    <source>
        <dbReference type="Pfam" id="PF00700"/>
    </source>
</evidence>
<keyword evidence="6" id="KW-0966">Cell projection</keyword>
<evidence type="ECO:0000256" key="3">
    <source>
        <dbReference type="RuleBase" id="RU362073"/>
    </source>
</evidence>
<evidence type="ECO:0000256" key="2">
    <source>
        <dbReference type="ARBA" id="ARBA00023143"/>
    </source>
</evidence>
<feature type="domain" description="Flagellin N-terminal" evidence="4">
    <location>
        <begin position="3"/>
        <end position="134"/>
    </location>
</feature>
<evidence type="ECO:0000256" key="1">
    <source>
        <dbReference type="ARBA" id="ARBA00005709"/>
    </source>
</evidence>
<accession>A0A7W6J3K6</accession>
<comment type="function">
    <text evidence="3">Flagellin is the subunit protein which polymerizes to form the filaments of bacterial flagella.</text>
</comment>
<dbReference type="InterPro" id="IPR046358">
    <property type="entry name" value="Flagellin_C"/>
</dbReference>
<name>A0A7W6J3K6_9HYPH</name>
<protein>
    <recommendedName>
        <fullName evidence="3">Flagellin</fullName>
    </recommendedName>
</protein>
<comment type="similarity">
    <text evidence="1 3">Belongs to the bacterial flagellin family.</text>
</comment>
<dbReference type="InterPro" id="IPR001492">
    <property type="entry name" value="Flagellin"/>
</dbReference>
<keyword evidence="3" id="KW-0964">Secreted</keyword>
<feature type="domain" description="Flagellin C-terminal" evidence="5">
    <location>
        <begin position="262"/>
        <end position="343"/>
    </location>
</feature>
<dbReference type="Pfam" id="PF00669">
    <property type="entry name" value="Flagellin_N"/>
    <property type="match status" value="1"/>
</dbReference>
<dbReference type="PANTHER" id="PTHR42792:SF1">
    <property type="entry name" value="FLAGELLAR HOOK-ASSOCIATED PROTEIN 3"/>
    <property type="match status" value="1"/>
</dbReference>
<dbReference type="PANTHER" id="PTHR42792">
    <property type="entry name" value="FLAGELLIN"/>
    <property type="match status" value="1"/>
</dbReference>
<organism evidence="6 7">
    <name type="scientific">Gellertiella hungarica</name>
    <dbReference type="NCBI Taxonomy" id="1572859"/>
    <lineage>
        <taxon>Bacteria</taxon>
        <taxon>Pseudomonadati</taxon>
        <taxon>Pseudomonadota</taxon>
        <taxon>Alphaproteobacteria</taxon>
        <taxon>Hyphomicrobiales</taxon>
        <taxon>Rhizobiaceae</taxon>
        <taxon>Gellertiella</taxon>
    </lineage>
</organism>
<comment type="caution">
    <text evidence="6">The sequence shown here is derived from an EMBL/GenBank/DDBJ whole genome shotgun (WGS) entry which is preliminary data.</text>
</comment>
<evidence type="ECO:0000313" key="6">
    <source>
        <dbReference type="EMBL" id="MBB4064140.1"/>
    </source>
</evidence>
<dbReference type="InterPro" id="IPR001029">
    <property type="entry name" value="Flagellin_N"/>
</dbReference>
<keyword evidence="6" id="KW-0282">Flagellum</keyword>
<keyword evidence="6" id="KW-0969">Cilium</keyword>
<evidence type="ECO:0000259" key="4">
    <source>
        <dbReference type="Pfam" id="PF00669"/>
    </source>
</evidence>
<dbReference type="GO" id="GO:0005576">
    <property type="term" value="C:extracellular region"/>
    <property type="evidence" value="ECO:0007669"/>
    <property type="project" value="UniProtKB-SubCell"/>
</dbReference>
<dbReference type="SUPFAM" id="SSF64518">
    <property type="entry name" value="Phase 1 flagellin"/>
    <property type="match status" value="1"/>
</dbReference>
<comment type="subcellular location">
    <subcellularLocation>
        <location evidence="3">Secreted</location>
    </subcellularLocation>
    <subcellularLocation>
        <location evidence="3">Bacterial flagellum</location>
    </subcellularLocation>
</comment>
<dbReference type="NCBIfam" id="NF004669">
    <property type="entry name" value="PRK06008.1"/>
    <property type="match status" value="1"/>
</dbReference>
<sequence length="343" mass="36828">MSLQSALRYTVMDGQADVNKARREVTTGTYDDYGVSLGAHMTRTVDLTSELDRLQNLKDTNSIVTQRLEASQEALSQISKNSQTILNSLVSLSGNIDATSIKTTTDTIKSAFNAITSAANISLNGEYLFSGINTDVKPLTDYSDPASPAKVAYDAALNGFLAAQVPPLATPEAMSAAQMDDFITNTLTPMFTGANWTTDWSSATDQNQTTRINRSQIIETSTNTNSDGMRQVALAMVISTELLSRGLKGDVRQIAAKAATNAIGLGIAGIDLQRGQLGLSQARVKEADASLDAQRTIIETHISDLVSVDPYEASTRVKNLETMLQAAYSLTSKLQNLSLVNFL</sequence>
<dbReference type="Pfam" id="PF00700">
    <property type="entry name" value="Flagellin_C"/>
    <property type="match status" value="1"/>
</dbReference>
<dbReference type="Gene3D" id="1.20.1330.10">
    <property type="entry name" value="f41 fragment of flagellin, N-terminal domain"/>
    <property type="match status" value="1"/>
</dbReference>
<reference evidence="6 7" key="1">
    <citation type="submission" date="2020-08" db="EMBL/GenBank/DDBJ databases">
        <title>Genomic Encyclopedia of Type Strains, Phase IV (KMG-IV): sequencing the most valuable type-strain genomes for metagenomic binning, comparative biology and taxonomic classification.</title>
        <authorList>
            <person name="Goeker M."/>
        </authorList>
    </citation>
    <scope>NUCLEOTIDE SEQUENCE [LARGE SCALE GENOMIC DNA]</scope>
    <source>
        <strain evidence="6 7">DSM 29853</strain>
    </source>
</reference>
<dbReference type="Proteomes" id="UP000528286">
    <property type="component" value="Unassembled WGS sequence"/>
</dbReference>
<gene>
    <name evidence="6" type="ORF">GGR23_001317</name>
</gene>
<keyword evidence="7" id="KW-1185">Reference proteome</keyword>
<dbReference type="GO" id="GO:0005198">
    <property type="term" value="F:structural molecule activity"/>
    <property type="evidence" value="ECO:0007669"/>
    <property type="project" value="UniProtKB-UniRule"/>
</dbReference>
<dbReference type="GO" id="GO:0009288">
    <property type="term" value="C:bacterial-type flagellum"/>
    <property type="evidence" value="ECO:0007669"/>
    <property type="project" value="UniProtKB-SubCell"/>
</dbReference>
<keyword evidence="2 3" id="KW-0975">Bacterial flagellum</keyword>
<proteinExistence type="inferred from homology"/>